<dbReference type="NCBIfam" id="TIGR00756">
    <property type="entry name" value="PPR"/>
    <property type="match status" value="2"/>
</dbReference>
<dbReference type="AlphaFoldDB" id="A0A9Q0HWS7"/>
<dbReference type="PANTHER" id="PTHR46870:SF2">
    <property type="entry name" value="PROTEIN THYLAKOID ASSEMBLY 8-LIKE, CHLOROPLASTIC"/>
    <property type="match status" value="1"/>
</dbReference>
<reference evidence="4" key="1">
    <citation type="journal article" date="2022" name="Cell">
        <title>Repeat-based holocentromeres influence genome architecture and karyotype evolution.</title>
        <authorList>
            <person name="Hofstatter P.G."/>
            <person name="Thangavel G."/>
            <person name="Lux T."/>
            <person name="Neumann P."/>
            <person name="Vondrak T."/>
            <person name="Novak P."/>
            <person name="Zhang M."/>
            <person name="Costa L."/>
            <person name="Castellani M."/>
            <person name="Scott A."/>
            <person name="Toegelov H."/>
            <person name="Fuchs J."/>
            <person name="Mata-Sucre Y."/>
            <person name="Dias Y."/>
            <person name="Vanzela A.L.L."/>
            <person name="Huettel B."/>
            <person name="Almeida C.C.S."/>
            <person name="Simkova H."/>
            <person name="Souza G."/>
            <person name="Pedrosa-Harand A."/>
            <person name="Macas J."/>
            <person name="Mayer K.F.X."/>
            <person name="Houben A."/>
            <person name="Marques A."/>
        </authorList>
    </citation>
    <scope>NUCLEOTIDE SEQUENCE</scope>
    <source>
        <strain evidence="4">RhyBre1mFocal</strain>
    </source>
</reference>
<sequence>MAIRFLLRSNLLKFISSPTKSAPNPKTITQFSRDFVPSLNFSCLYHDGRPRGPLWRGKKMIGREALFVIMGLKRFKGDEEKTQDFVKRHVVRLLKADKIAVINEFERQQEVDLALKMFKIIQKEDWYKPDVYLYKDLIIALAKSKKMEAAMDVWNCMRKENLFPDSQTYGEVIRGFLRYGSPADAMNIYEDMKKSPYPPEELPFRVLLKGLLPHPLLRNKVKQDFEELFPHKHIYDPPEEIFGMR</sequence>
<proteinExistence type="predicted"/>
<dbReference type="InterPro" id="IPR044795">
    <property type="entry name" value="THA8L-like"/>
</dbReference>
<name>A0A9Q0HWS7_9POAL</name>
<evidence type="ECO:0000313" key="5">
    <source>
        <dbReference type="Proteomes" id="UP001151287"/>
    </source>
</evidence>
<organism evidence="4 5">
    <name type="scientific">Rhynchospora breviuscula</name>
    <dbReference type="NCBI Taxonomy" id="2022672"/>
    <lineage>
        <taxon>Eukaryota</taxon>
        <taxon>Viridiplantae</taxon>
        <taxon>Streptophyta</taxon>
        <taxon>Embryophyta</taxon>
        <taxon>Tracheophyta</taxon>
        <taxon>Spermatophyta</taxon>
        <taxon>Magnoliopsida</taxon>
        <taxon>Liliopsida</taxon>
        <taxon>Poales</taxon>
        <taxon>Cyperaceae</taxon>
        <taxon>Cyperoideae</taxon>
        <taxon>Rhynchosporeae</taxon>
        <taxon>Rhynchospora</taxon>
    </lineage>
</organism>
<dbReference type="PROSITE" id="PS51375">
    <property type="entry name" value="PPR"/>
    <property type="match status" value="2"/>
</dbReference>
<accession>A0A9Q0HWS7</accession>
<keyword evidence="1" id="KW-0677">Repeat</keyword>
<feature type="repeat" description="PPR" evidence="3">
    <location>
        <begin position="130"/>
        <end position="164"/>
    </location>
</feature>
<evidence type="ECO:0000313" key="4">
    <source>
        <dbReference type="EMBL" id="KAJ1700800.1"/>
    </source>
</evidence>
<evidence type="ECO:0000256" key="2">
    <source>
        <dbReference type="ARBA" id="ARBA00022946"/>
    </source>
</evidence>
<dbReference type="InterPro" id="IPR002885">
    <property type="entry name" value="PPR_rpt"/>
</dbReference>
<comment type="caution">
    <text evidence="4">The sequence shown here is derived from an EMBL/GenBank/DDBJ whole genome shotgun (WGS) entry which is preliminary data.</text>
</comment>
<dbReference type="Pfam" id="PF13041">
    <property type="entry name" value="PPR_2"/>
    <property type="match status" value="1"/>
</dbReference>
<protein>
    <recommendedName>
        <fullName evidence="6">Pentatricopeptide repeat-containing protein</fullName>
    </recommendedName>
</protein>
<dbReference type="EMBL" id="JAMQYH010000001">
    <property type="protein sequence ID" value="KAJ1700800.1"/>
    <property type="molecule type" value="Genomic_DNA"/>
</dbReference>
<keyword evidence="5" id="KW-1185">Reference proteome</keyword>
<gene>
    <name evidence="4" type="ORF">LUZ63_000579</name>
</gene>
<dbReference type="PANTHER" id="PTHR46870">
    <property type="entry name" value="PROTEIN THYLAKOID ASSEMBLY 8-LIKE, CHLOROPLASTIC"/>
    <property type="match status" value="1"/>
</dbReference>
<evidence type="ECO:0008006" key="6">
    <source>
        <dbReference type="Google" id="ProtNLM"/>
    </source>
</evidence>
<dbReference type="Gene3D" id="1.25.40.10">
    <property type="entry name" value="Tetratricopeptide repeat domain"/>
    <property type="match status" value="1"/>
</dbReference>
<dbReference type="Proteomes" id="UP001151287">
    <property type="component" value="Unassembled WGS sequence"/>
</dbReference>
<dbReference type="InterPro" id="IPR011990">
    <property type="entry name" value="TPR-like_helical_dom_sf"/>
</dbReference>
<dbReference type="OrthoDB" id="411857at2759"/>
<evidence type="ECO:0000256" key="1">
    <source>
        <dbReference type="ARBA" id="ARBA00022737"/>
    </source>
</evidence>
<evidence type="ECO:0000256" key="3">
    <source>
        <dbReference type="PROSITE-ProRule" id="PRU00708"/>
    </source>
</evidence>
<keyword evidence="2" id="KW-0809">Transit peptide</keyword>
<feature type="repeat" description="PPR" evidence="3">
    <location>
        <begin position="165"/>
        <end position="199"/>
    </location>
</feature>